<proteinExistence type="inferred from homology"/>
<dbReference type="GO" id="GO:0009847">
    <property type="term" value="P:spore germination"/>
    <property type="evidence" value="ECO:0007669"/>
    <property type="project" value="InterPro"/>
</dbReference>
<evidence type="ECO:0000313" key="4">
    <source>
        <dbReference type="EMBL" id="SCX95820.1"/>
    </source>
</evidence>
<dbReference type="STRING" id="1120976.SAMN03080606_00578"/>
<dbReference type="PIRSF" id="PIRSF005690">
    <property type="entry name" value="GerBA"/>
    <property type="match status" value="1"/>
</dbReference>
<feature type="transmembrane region" description="Helical" evidence="3">
    <location>
        <begin position="404"/>
        <end position="423"/>
    </location>
</feature>
<evidence type="ECO:0000256" key="3">
    <source>
        <dbReference type="SAM" id="Phobius"/>
    </source>
</evidence>
<sequence length="510" mass="57951">MKQKEPSTDSKEILSKLNLENLYIDASLQYNIDHLKIILEGCTDVVYREITLSRADTQLKCLLLFTDGLVDSLNINENIIKPLNSIYKFNVAPFCDEKITLESITDYININEFEKIKNYKEIIDGIFSGDTVLMLQGFNEALMLNTKGWEARSLEEPAAESLIRGPREGFTESFRTNTGLIRRKLKDPKLKIKELTIGSRTNTSVGVLYMEDIVNKDALDEVIQKLQEIKIDGIFESGYLEQFLENNTYSPFPQLQVTERPDKVCGNLLEGRIAILTDGAPQALILPISFFQLFQSPEDYNERYMFGNLTRWLRYIGFFIATSFPSIYVALISFHQEMIPADLMLDLAKTRTQVPFPPVVEAILMELTIEFLREASARLPRTIGQTIGIVGAIVIGDAAVRANLASPAMVIVVAITAIGSYVMPHYSTTYPLRSIRFPMIFMAATFGAFGIIVTWIWIIIHLCSLDSLGYPYLSPLAPLNDDLLNDVLIRRPLWKIRRRPKTSNKNSYRW</sequence>
<dbReference type="GO" id="GO:0016020">
    <property type="term" value="C:membrane"/>
    <property type="evidence" value="ECO:0007669"/>
    <property type="project" value="InterPro"/>
</dbReference>
<dbReference type="Proteomes" id="UP000198636">
    <property type="component" value="Unassembled WGS sequence"/>
</dbReference>
<evidence type="ECO:0000256" key="2">
    <source>
        <dbReference type="ARBA" id="ARBA00023136"/>
    </source>
</evidence>
<dbReference type="InterPro" id="IPR004995">
    <property type="entry name" value="Spore_Ger"/>
</dbReference>
<reference evidence="4 5" key="1">
    <citation type="submission" date="2016-10" db="EMBL/GenBank/DDBJ databases">
        <authorList>
            <person name="de Groot N.N."/>
        </authorList>
    </citation>
    <scope>NUCLEOTIDE SEQUENCE [LARGE SCALE GENOMIC DNA]</scope>
    <source>
        <strain evidence="4 5">DSM 18978</strain>
    </source>
</reference>
<feature type="transmembrane region" description="Helical" evidence="3">
    <location>
        <begin position="312"/>
        <end position="334"/>
    </location>
</feature>
<name>A0A1G5C0K3_9FIRM</name>
<accession>A0A1G5C0K3</accession>
<dbReference type="RefSeq" id="WP_091539751.1">
    <property type="nucleotide sequence ID" value="NZ_FMUS01000002.1"/>
</dbReference>
<comment type="similarity">
    <text evidence="1">Belongs to the GerABKA family.</text>
</comment>
<dbReference type="InterPro" id="IPR050768">
    <property type="entry name" value="UPF0353/GerABKA_families"/>
</dbReference>
<feature type="transmembrane region" description="Helical" evidence="3">
    <location>
        <begin position="435"/>
        <end position="458"/>
    </location>
</feature>
<keyword evidence="3" id="KW-0812">Transmembrane</keyword>
<evidence type="ECO:0000313" key="5">
    <source>
        <dbReference type="Proteomes" id="UP000198636"/>
    </source>
</evidence>
<dbReference type="AlphaFoldDB" id="A0A1G5C0K3"/>
<dbReference type="PANTHER" id="PTHR22550">
    <property type="entry name" value="SPORE GERMINATION PROTEIN"/>
    <property type="match status" value="1"/>
</dbReference>
<protein>
    <submittedName>
        <fullName evidence="4">Spore germination protein KA</fullName>
    </submittedName>
</protein>
<gene>
    <name evidence="4" type="ORF">SAMN03080606_00578</name>
</gene>
<keyword evidence="3" id="KW-1133">Transmembrane helix</keyword>
<dbReference type="PANTHER" id="PTHR22550:SF5">
    <property type="entry name" value="LEUCINE ZIPPER PROTEIN 4"/>
    <property type="match status" value="1"/>
</dbReference>
<keyword evidence="2 3" id="KW-0472">Membrane</keyword>
<dbReference type="OrthoDB" id="9772630at2"/>
<keyword evidence="5" id="KW-1185">Reference proteome</keyword>
<dbReference type="EMBL" id="FMUS01000002">
    <property type="protein sequence ID" value="SCX95820.1"/>
    <property type="molecule type" value="Genomic_DNA"/>
</dbReference>
<dbReference type="Pfam" id="PF03323">
    <property type="entry name" value="GerA"/>
    <property type="match status" value="1"/>
</dbReference>
<organism evidence="4 5">
    <name type="scientific">Alkaliphilus peptidifermentans DSM 18978</name>
    <dbReference type="NCBI Taxonomy" id="1120976"/>
    <lineage>
        <taxon>Bacteria</taxon>
        <taxon>Bacillati</taxon>
        <taxon>Bacillota</taxon>
        <taxon>Clostridia</taxon>
        <taxon>Peptostreptococcales</taxon>
        <taxon>Natronincolaceae</taxon>
        <taxon>Alkaliphilus</taxon>
    </lineage>
</organism>
<evidence type="ECO:0000256" key="1">
    <source>
        <dbReference type="ARBA" id="ARBA00005278"/>
    </source>
</evidence>